<dbReference type="OMA" id="IFKIMER"/>
<accession>A0A0Q2SAA1</accession>
<organism evidence="2 3">
    <name type="scientific">Vibrio furnissii</name>
    <dbReference type="NCBI Taxonomy" id="29494"/>
    <lineage>
        <taxon>Bacteria</taxon>
        <taxon>Pseudomonadati</taxon>
        <taxon>Pseudomonadota</taxon>
        <taxon>Gammaproteobacteria</taxon>
        <taxon>Vibrionales</taxon>
        <taxon>Vibrionaceae</taxon>
        <taxon>Vibrio</taxon>
    </lineage>
</organism>
<keyword evidence="3" id="KW-1185">Reference proteome</keyword>
<dbReference type="InterPro" id="IPR023296">
    <property type="entry name" value="Glyco_hydro_beta-prop_sf"/>
</dbReference>
<dbReference type="EMBL" id="LKHS01000020">
    <property type="protein sequence ID" value="KQH84267.1"/>
    <property type="molecule type" value="Genomic_DNA"/>
</dbReference>
<reference evidence="2 3" key="1">
    <citation type="submission" date="2015-08" db="EMBL/GenBank/DDBJ databases">
        <title>Antibacterial properties of a collection of Vibrionaceae strains.</title>
        <authorList>
            <person name="Giubergia S."/>
        </authorList>
    </citation>
    <scope>NUCLEOTIDE SEQUENCE [LARGE SCALE GENOMIC DNA]</scope>
    <source>
        <strain evidence="2 3">S0821</strain>
    </source>
</reference>
<protein>
    <recommendedName>
        <fullName evidence="1">Glucosamine inositolphosphorylceramide transferase 1 N-terminal domain-containing protein</fullName>
    </recommendedName>
</protein>
<evidence type="ECO:0000259" key="1">
    <source>
        <dbReference type="Pfam" id="PF24793"/>
    </source>
</evidence>
<dbReference type="Pfam" id="PF24793">
    <property type="entry name" value="GINT1_N"/>
    <property type="match status" value="1"/>
</dbReference>
<name>A0A0Q2SAA1_VIBFU</name>
<dbReference type="SUPFAM" id="SSF75005">
    <property type="entry name" value="Arabinanase/levansucrase/invertase"/>
    <property type="match status" value="1"/>
</dbReference>
<proteinExistence type="predicted"/>
<feature type="domain" description="Glucosamine inositolphosphorylceramide transferase 1 N-terminal" evidence="1">
    <location>
        <begin position="49"/>
        <end position="248"/>
    </location>
</feature>
<dbReference type="InParanoid" id="A0A0Q2SAA1"/>
<gene>
    <name evidence="2" type="ORF">AMR76_18745</name>
</gene>
<dbReference type="AlphaFoldDB" id="A0A0Q2SAA1"/>
<sequence length="304" mass="34978">MLTAIKTLHSKMFELEQWRIGIVHQSLNEVLTMGVQPNNMEWFPVQHYDFVADPFLFTLDHQQYLACEVFDYLRGKGKLKCFDLSGKEYPFFDAINALGGHKSYPLVMEHQGDYYAIPETSDRREVALYRFDRATQQFVWHQALLSGGDYVDTSVVEHQGYWYLFTSGASDPFTQHLFISDEFAGPYQEHPLSPICRDVCGGRNGGAILKHEGDLYRFGQNCDGGYGKSLLVIRINTLTPTDYSESYVNELHPVAPYSDGIHTLAHDGDTTIIDAKIHTYYLKNLLKKTIFKIMERFDIERPYD</sequence>
<dbReference type="Gene3D" id="2.115.10.20">
    <property type="entry name" value="Glycosyl hydrolase domain, family 43"/>
    <property type="match status" value="1"/>
</dbReference>
<evidence type="ECO:0000313" key="3">
    <source>
        <dbReference type="Proteomes" id="UP000051221"/>
    </source>
</evidence>
<evidence type="ECO:0000313" key="2">
    <source>
        <dbReference type="EMBL" id="KQH84267.1"/>
    </source>
</evidence>
<dbReference type="InterPro" id="IPR056442">
    <property type="entry name" value="GINT1_N"/>
</dbReference>
<dbReference type="RefSeq" id="WP_014205043.1">
    <property type="nucleotide sequence ID" value="NZ_CP035696.1"/>
</dbReference>
<dbReference type="Proteomes" id="UP000051221">
    <property type="component" value="Unassembled WGS sequence"/>
</dbReference>
<comment type="caution">
    <text evidence="2">The sequence shown here is derived from an EMBL/GenBank/DDBJ whole genome shotgun (WGS) entry which is preliminary data.</text>
</comment>